<evidence type="ECO:0000313" key="3">
    <source>
        <dbReference type="Proteomes" id="UP000243778"/>
    </source>
</evidence>
<dbReference type="AlphaFoldDB" id="A0A1H2QV07"/>
<organism evidence="2 3">
    <name type="scientific">Pseudomonas kuykendallii</name>
    <dbReference type="NCBI Taxonomy" id="1007099"/>
    <lineage>
        <taxon>Bacteria</taxon>
        <taxon>Pseudomonadati</taxon>
        <taxon>Pseudomonadota</taxon>
        <taxon>Gammaproteobacteria</taxon>
        <taxon>Pseudomonadales</taxon>
        <taxon>Pseudomonadaceae</taxon>
        <taxon>Pseudomonas</taxon>
    </lineage>
</organism>
<protein>
    <submittedName>
        <fullName evidence="2">Uncharacterized protein</fullName>
    </submittedName>
</protein>
<keyword evidence="3" id="KW-1185">Reference proteome</keyword>
<reference evidence="3" key="1">
    <citation type="submission" date="2016-10" db="EMBL/GenBank/DDBJ databases">
        <authorList>
            <person name="Varghese N."/>
            <person name="Submissions S."/>
        </authorList>
    </citation>
    <scope>NUCLEOTIDE SEQUENCE [LARGE SCALE GENOMIC DNA]</scope>
    <source>
        <strain evidence="3">NRRL B-59562</strain>
    </source>
</reference>
<accession>A0A1H2QV07</accession>
<proteinExistence type="predicted"/>
<dbReference type="Proteomes" id="UP000243778">
    <property type="component" value="Unassembled WGS sequence"/>
</dbReference>
<evidence type="ECO:0000256" key="1">
    <source>
        <dbReference type="SAM" id="MobiDB-lite"/>
    </source>
</evidence>
<sequence length="41" mass="4628">MNDDEQLDEKDPAEGIPAHSTPEEQERLERLKRDPIPAGAE</sequence>
<dbReference type="EMBL" id="FNNU01000001">
    <property type="protein sequence ID" value="SDW10710.1"/>
    <property type="molecule type" value="Genomic_DNA"/>
</dbReference>
<gene>
    <name evidence="2" type="ORF">SAMN05216287_0152</name>
</gene>
<feature type="compositionally biased region" description="Basic and acidic residues" evidence="1">
    <location>
        <begin position="21"/>
        <end position="35"/>
    </location>
</feature>
<name>A0A1H2QV07_9PSED</name>
<feature type="region of interest" description="Disordered" evidence="1">
    <location>
        <begin position="1"/>
        <end position="41"/>
    </location>
</feature>
<dbReference type="RefSeq" id="WP_255964534.1">
    <property type="nucleotide sequence ID" value="NZ_FNNU01000001.1"/>
</dbReference>
<evidence type="ECO:0000313" key="2">
    <source>
        <dbReference type="EMBL" id="SDW10710.1"/>
    </source>
</evidence>
<dbReference type="STRING" id="1007099.SAMN05216287_0152"/>